<proteinExistence type="predicted"/>
<sequence length="87" mass="9378">MGTFANKTHARVENDVVVFSLSLNGEERQFEISGDALREYFGAEDNSGSALLRAFERGCEKIQKAAEAAFNTPTDGVTALGTGDFDD</sequence>
<organism evidence="2 4">
    <name type="scientific">Bordetella bronchialis</name>
    <dbReference type="NCBI Taxonomy" id="463025"/>
    <lineage>
        <taxon>Bacteria</taxon>
        <taxon>Pseudomonadati</taxon>
        <taxon>Pseudomonadota</taxon>
        <taxon>Betaproteobacteria</taxon>
        <taxon>Burkholderiales</taxon>
        <taxon>Alcaligenaceae</taxon>
        <taxon>Bordetella</taxon>
    </lineage>
</organism>
<dbReference type="InterPro" id="IPR036692">
    <property type="entry name" value="Shew3726-like_sf"/>
</dbReference>
<evidence type="ECO:0000313" key="2">
    <source>
        <dbReference type="EMBL" id="ANN74079.1"/>
    </source>
</evidence>
<reference evidence="3 4" key="1">
    <citation type="submission" date="2016-06" db="EMBL/GenBank/DDBJ databases">
        <title>Complete genome sequences of Bordetella bronchialis and Bordetella flabilis.</title>
        <authorList>
            <person name="LiPuma J.J."/>
            <person name="Spilker T."/>
        </authorList>
    </citation>
    <scope>NUCLEOTIDE SEQUENCE [LARGE SCALE GENOMIC DNA]</scope>
    <source>
        <strain evidence="2 4">AU17976</strain>
        <strain evidence="1 3">AU3182</strain>
    </source>
</reference>
<keyword evidence="3" id="KW-1185">Reference proteome</keyword>
<dbReference type="EMBL" id="CP016171">
    <property type="protein sequence ID" value="ANN74079.1"/>
    <property type="molecule type" value="Genomic_DNA"/>
</dbReference>
<dbReference type="Pfam" id="PF07369">
    <property type="entry name" value="DUF1488"/>
    <property type="match status" value="1"/>
</dbReference>
<dbReference type="SUPFAM" id="SSF160272">
    <property type="entry name" value="Shew3726-like"/>
    <property type="match status" value="1"/>
</dbReference>
<evidence type="ECO:0000313" key="1">
    <source>
        <dbReference type="EMBL" id="ANN68931.1"/>
    </source>
</evidence>
<dbReference type="Proteomes" id="UP000091897">
    <property type="component" value="Chromosome"/>
</dbReference>
<dbReference type="RefSeq" id="WP_066356467.1">
    <property type="nucleotide sequence ID" value="NZ_CBCSFJ010000002.1"/>
</dbReference>
<protein>
    <recommendedName>
        <fullName evidence="5">DUF1488 domain-containing protein</fullName>
    </recommendedName>
</protein>
<gene>
    <name evidence="1" type="ORF">BAU06_23850</name>
    <name evidence="2" type="ORF">BAU08_24415</name>
</gene>
<dbReference type="Proteomes" id="UP000092213">
    <property type="component" value="Chromosome"/>
</dbReference>
<dbReference type="OrthoDB" id="8687764at2"/>
<dbReference type="AlphaFoldDB" id="A0A193FP29"/>
<evidence type="ECO:0000313" key="4">
    <source>
        <dbReference type="Proteomes" id="UP000092213"/>
    </source>
</evidence>
<dbReference type="KEGG" id="bbro:BAU06_23850"/>
<evidence type="ECO:0000313" key="3">
    <source>
        <dbReference type="Proteomes" id="UP000091897"/>
    </source>
</evidence>
<dbReference type="InterPro" id="IPR009962">
    <property type="entry name" value="DUF1488"/>
</dbReference>
<accession>A0A193FP29</accession>
<evidence type="ECO:0008006" key="5">
    <source>
        <dbReference type="Google" id="ProtNLM"/>
    </source>
</evidence>
<name>A0A193FP29_9BORD</name>
<dbReference type="EMBL" id="CP016170">
    <property type="protein sequence ID" value="ANN68931.1"/>
    <property type="molecule type" value="Genomic_DNA"/>
</dbReference>